<evidence type="ECO:0000313" key="2">
    <source>
        <dbReference type="Proteomes" id="UP001234202"/>
    </source>
</evidence>
<protein>
    <submittedName>
        <fullName evidence="1">Uncharacterized protein</fullName>
    </submittedName>
</protein>
<sequence length="162" mass="17178">MSDLDAIRAQRLAQLQAQQGGSAGATPGFKLPPGMSPAQGGPGGGGNPEEDAAAKAQAAQQEEEMRRGMMGQLLESDARERSLTRPSLARQIEDLLVRMARSGQLRGKVGDTELKGLLEQVSAQSQPQVSSTIQTGSRTKSLGAGITIQRKRDMSDSDEYDL</sequence>
<keyword evidence="2" id="KW-1185">Reference proteome</keyword>
<accession>A0ACC2X524</accession>
<organism evidence="1 2">
    <name type="scientific">Naganishia onofrii</name>
    <dbReference type="NCBI Taxonomy" id="1851511"/>
    <lineage>
        <taxon>Eukaryota</taxon>
        <taxon>Fungi</taxon>
        <taxon>Dikarya</taxon>
        <taxon>Basidiomycota</taxon>
        <taxon>Agaricomycotina</taxon>
        <taxon>Tremellomycetes</taxon>
        <taxon>Filobasidiales</taxon>
        <taxon>Filobasidiaceae</taxon>
        <taxon>Naganishia</taxon>
    </lineage>
</organism>
<comment type="caution">
    <text evidence="1">The sequence shown here is derived from an EMBL/GenBank/DDBJ whole genome shotgun (WGS) entry which is preliminary data.</text>
</comment>
<dbReference type="Proteomes" id="UP001234202">
    <property type="component" value="Unassembled WGS sequence"/>
</dbReference>
<proteinExistence type="predicted"/>
<name>A0ACC2X524_9TREE</name>
<gene>
    <name evidence="1" type="ORF">QFC24_006017</name>
</gene>
<dbReference type="EMBL" id="JASBWV010000027">
    <property type="protein sequence ID" value="KAJ9118818.1"/>
    <property type="molecule type" value="Genomic_DNA"/>
</dbReference>
<reference evidence="1" key="1">
    <citation type="submission" date="2023-04" db="EMBL/GenBank/DDBJ databases">
        <title>Draft Genome sequencing of Naganishia species isolated from polar environments using Oxford Nanopore Technology.</title>
        <authorList>
            <person name="Leo P."/>
            <person name="Venkateswaran K."/>
        </authorList>
    </citation>
    <scope>NUCLEOTIDE SEQUENCE</scope>
    <source>
        <strain evidence="1">DBVPG 5303</strain>
    </source>
</reference>
<evidence type="ECO:0000313" key="1">
    <source>
        <dbReference type="EMBL" id="KAJ9118818.1"/>
    </source>
</evidence>